<dbReference type="AlphaFoldDB" id="A0A060CNH6"/>
<dbReference type="InterPro" id="IPR017853">
    <property type="entry name" value="GH"/>
</dbReference>
<protein>
    <submittedName>
        <fullName evidence="1">CAZy families GH13 protein</fullName>
    </submittedName>
</protein>
<evidence type="ECO:0000313" key="1">
    <source>
        <dbReference type="EMBL" id="AIA94396.1"/>
    </source>
</evidence>
<reference evidence="1" key="1">
    <citation type="journal article" date="2013" name="Environ. Microbiol.">
        <title>Seasonally variable intestinal metagenomes of the red palm weevil (Rhynchophorus ferrugineus).</title>
        <authorList>
            <person name="Jia S."/>
            <person name="Zhang X."/>
            <person name="Zhang G."/>
            <person name="Yin A."/>
            <person name="Zhang S."/>
            <person name="Li F."/>
            <person name="Wang L."/>
            <person name="Zhao D."/>
            <person name="Yun Q."/>
            <person name="Tala"/>
            <person name="Wang J."/>
            <person name="Sun G."/>
            <person name="Baabdullah M."/>
            <person name="Yu X."/>
            <person name="Hu S."/>
            <person name="Al-Mssallem I.S."/>
            <person name="Yu J."/>
        </authorList>
    </citation>
    <scope>NUCLEOTIDE SEQUENCE</scope>
</reference>
<name>A0A060CNH6_9HYPH</name>
<proteinExistence type="predicted"/>
<feature type="non-terminal residue" evidence="1">
    <location>
        <position position="66"/>
    </location>
</feature>
<dbReference type="SUPFAM" id="SSF51445">
    <property type="entry name" value="(Trans)glycosidases"/>
    <property type="match status" value="1"/>
</dbReference>
<dbReference type="Gene3D" id="3.20.20.80">
    <property type="entry name" value="Glycosidases"/>
    <property type="match status" value="1"/>
</dbReference>
<sequence length="66" mass="7937">MYYLELGFLIKSYTIAQCFGFKHWAIVQLKGDFFMSNTRWWKNELVYQVYPRSFQDTNNDGIGDLQ</sequence>
<organism evidence="1">
    <name type="scientific">uncultured Methylobacterium sp</name>
    <dbReference type="NCBI Taxonomy" id="157278"/>
    <lineage>
        <taxon>Bacteria</taxon>
        <taxon>Pseudomonadati</taxon>
        <taxon>Pseudomonadota</taxon>
        <taxon>Alphaproteobacteria</taxon>
        <taxon>Hyphomicrobiales</taxon>
        <taxon>Methylobacteriaceae</taxon>
        <taxon>Methylobacterium</taxon>
        <taxon>environmental samples</taxon>
    </lineage>
</organism>
<dbReference type="EMBL" id="KF127043">
    <property type="protein sequence ID" value="AIA94396.1"/>
    <property type="molecule type" value="Genomic_DNA"/>
</dbReference>
<accession>A0A060CNH6</accession>